<sequence>MSHPALPLIEHAIRQRVGSAFSIRDVAPVGGGCIHEAVVVAGDRERFFVKLGNAARLPMFEAEVDGLLALAAANCFRTPAPIACGADEAHAFLVLEHLALRPLHSTDEGTRFADTLVQLHRTTGTRFGWRRDNFIGSTPQRNTPADNWALFFVEHRLRPQFALARQHGFSGELQKQGERLFERVPALFLDYRPAESLLHGDLWHGNAAVLEDGTPAIFDPAVHYGDRESDLAMSELFGGFPGSFYAEYRKAWPIHEDYPRRKDVYSLYHMLNHLNLFGRGYLGEALRLTTRLNEALSVWRH</sequence>
<protein>
    <recommendedName>
        <fullName evidence="5">Fructosamine kinase family protein</fullName>
    </recommendedName>
</protein>
<evidence type="ECO:0000256" key="2">
    <source>
        <dbReference type="PIRNR" id="PIRNR006221"/>
    </source>
</evidence>
<evidence type="ECO:0000313" key="4">
    <source>
        <dbReference type="Proteomes" id="UP000215181"/>
    </source>
</evidence>
<dbReference type="InterPro" id="IPR011009">
    <property type="entry name" value="Kinase-like_dom_sf"/>
</dbReference>
<accession>A0A235F3P0</accession>
<keyword evidence="2" id="KW-0808">Transferase</keyword>
<dbReference type="Pfam" id="PF03881">
    <property type="entry name" value="Fructosamin_kin"/>
    <property type="match status" value="1"/>
</dbReference>
<evidence type="ECO:0000313" key="3">
    <source>
        <dbReference type="EMBL" id="OYD55869.1"/>
    </source>
</evidence>
<dbReference type="InterPro" id="IPR016477">
    <property type="entry name" value="Fructo-/Ketosamine-3-kinase"/>
</dbReference>
<dbReference type="AlphaFoldDB" id="A0A235F3P0"/>
<dbReference type="OrthoDB" id="5291879at2"/>
<comment type="caution">
    <text evidence="3">The sequence shown here is derived from an EMBL/GenBank/DDBJ whole genome shotgun (WGS) entry which is preliminary data.</text>
</comment>
<organism evidence="3 4">
    <name type="scientific">Thauera propionica</name>
    <dbReference type="NCBI Taxonomy" id="2019431"/>
    <lineage>
        <taxon>Bacteria</taxon>
        <taxon>Pseudomonadati</taxon>
        <taxon>Pseudomonadota</taxon>
        <taxon>Betaproteobacteria</taxon>
        <taxon>Rhodocyclales</taxon>
        <taxon>Zoogloeaceae</taxon>
        <taxon>Thauera</taxon>
    </lineage>
</organism>
<dbReference type="Gene3D" id="3.30.200.20">
    <property type="entry name" value="Phosphorylase Kinase, domain 1"/>
    <property type="match status" value="1"/>
</dbReference>
<evidence type="ECO:0000256" key="1">
    <source>
        <dbReference type="ARBA" id="ARBA00009460"/>
    </source>
</evidence>
<dbReference type="Proteomes" id="UP000215181">
    <property type="component" value="Unassembled WGS sequence"/>
</dbReference>
<reference evidence="3 4" key="1">
    <citation type="submission" date="2017-07" db="EMBL/GenBank/DDBJ databases">
        <title>Thauera sp. KNDSS-Mac4 genome sequence and assembly.</title>
        <authorList>
            <person name="Mayilraj S."/>
        </authorList>
    </citation>
    <scope>NUCLEOTIDE SEQUENCE [LARGE SCALE GENOMIC DNA]</scope>
    <source>
        <strain evidence="3 4">KNDSS-Mac4</strain>
    </source>
</reference>
<gene>
    <name evidence="3" type="ORF">CGK74_00170</name>
</gene>
<dbReference type="SUPFAM" id="SSF56112">
    <property type="entry name" value="Protein kinase-like (PK-like)"/>
    <property type="match status" value="1"/>
</dbReference>
<dbReference type="EMBL" id="NOIH01000001">
    <property type="protein sequence ID" value="OYD55869.1"/>
    <property type="molecule type" value="Genomic_DNA"/>
</dbReference>
<dbReference type="GO" id="GO:0016301">
    <property type="term" value="F:kinase activity"/>
    <property type="evidence" value="ECO:0007669"/>
    <property type="project" value="UniProtKB-UniRule"/>
</dbReference>
<keyword evidence="4" id="KW-1185">Reference proteome</keyword>
<dbReference type="PANTHER" id="PTHR12149:SF8">
    <property type="entry name" value="PROTEIN-RIBULOSAMINE 3-KINASE"/>
    <property type="match status" value="1"/>
</dbReference>
<dbReference type="Gene3D" id="3.90.1200.10">
    <property type="match status" value="1"/>
</dbReference>
<evidence type="ECO:0008006" key="5">
    <source>
        <dbReference type="Google" id="ProtNLM"/>
    </source>
</evidence>
<keyword evidence="2" id="KW-0418">Kinase</keyword>
<dbReference type="PIRSF" id="PIRSF006221">
    <property type="entry name" value="Ketosamine-3-kinase"/>
    <property type="match status" value="1"/>
</dbReference>
<proteinExistence type="inferred from homology"/>
<comment type="similarity">
    <text evidence="1 2">Belongs to the fructosamine kinase family.</text>
</comment>
<dbReference type="PANTHER" id="PTHR12149">
    <property type="entry name" value="FRUCTOSAMINE 3 KINASE-RELATED PROTEIN"/>
    <property type="match status" value="1"/>
</dbReference>
<dbReference type="RefSeq" id="WP_094266333.1">
    <property type="nucleotide sequence ID" value="NZ_NOIH01000001.1"/>
</dbReference>
<name>A0A235F3P0_9RHOO</name>